<dbReference type="InterPro" id="IPR013785">
    <property type="entry name" value="Aldolase_TIM"/>
</dbReference>
<proteinExistence type="predicted"/>
<keyword evidence="3" id="KW-0560">Oxidoreductase</keyword>
<sequence length="343" mass="36703">MHPLTTKFTTLMNIQSPIVGAPMYYATTPDMVVAVSGSGGFGFIAAGFESSETLRKQLRYIRSKLNVAAGTPIPTGVGLLGWILDKTEVSDDPRIPAVLDELPAAIWFAFGTNLGKYVEQVRAYDGKRETPHKTLVFVIVNSVEDALRAANEWKVDVLVVQGTEAGGHGGAAAPPLLNLLQGVLDAIPDGPVIIAAGGISTGAQIAALLALGASGVVLGTRFLFTPECMYSDQMKVVLIDAGLNSTARSLAFDEINRTAMWPEGIDGRAIANNILVDYYKEGLDLEMRLKKADEDKAKGKTDRLVIWAGVGVGHVKEIKGASEVLWCLHEEMVAVLIKFAQLQ</sequence>
<dbReference type="EMBL" id="KN838828">
    <property type="protein sequence ID" value="KIJ93720.1"/>
    <property type="molecule type" value="Genomic_DNA"/>
</dbReference>
<evidence type="ECO:0000256" key="2">
    <source>
        <dbReference type="ARBA" id="ARBA00022643"/>
    </source>
</evidence>
<dbReference type="SUPFAM" id="SSF51412">
    <property type="entry name" value="Inosine monophosphate dehydrogenase (IMPDH)"/>
    <property type="match status" value="1"/>
</dbReference>
<organism evidence="4 5">
    <name type="scientific">Laccaria amethystina LaAM-08-1</name>
    <dbReference type="NCBI Taxonomy" id="1095629"/>
    <lineage>
        <taxon>Eukaryota</taxon>
        <taxon>Fungi</taxon>
        <taxon>Dikarya</taxon>
        <taxon>Basidiomycota</taxon>
        <taxon>Agaricomycotina</taxon>
        <taxon>Agaricomycetes</taxon>
        <taxon>Agaricomycetidae</taxon>
        <taxon>Agaricales</taxon>
        <taxon>Agaricineae</taxon>
        <taxon>Hydnangiaceae</taxon>
        <taxon>Laccaria</taxon>
    </lineage>
</organism>
<dbReference type="Gene3D" id="3.20.20.70">
    <property type="entry name" value="Aldolase class I"/>
    <property type="match status" value="1"/>
</dbReference>
<dbReference type="OrthoDB" id="2349068at2759"/>
<dbReference type="CDD" id="cd04730">
    <property type="entry name" value="NPD_like"/>
    <property type="match status" value="1"/>
</dbReference>
<evidence type="ECO:0000256" key="1">
    <source>
        <dbReference type="ARBA" id="ARBA00022630"/>
    </source>
</evidence>
<dbReference type="Pfam" id="PF03060">
    <property type="entry name" value="NMO"/>
    <property type="match status" value="1"/>
</dbReference>
<keyword evidence="5" id="KW-1185">Reference proteome</keyword>
<reference evidence="5" key="2">
    <citation type="submission" date="2015-01" db="EMBL/GenBank/DDBJ databases">
        <title>Evolutionary Origins and Diversification of the Mycorrhizal Mutualists.</title>
        <authorList>
            <consortium name="DOE Joint Genome Institute"/>
            <consortium name="Mycorrhizal Genomics Consortium"/>
            <person name="Kohler A."/>
            <person name="Kuo A."/>
            <person name="Nagy L.G."/>
            <person name="Floudas D."/>
            <person name="Copeland A."/>
            <person name="Barry K.W."/>
            <person name="Cichocki N."/>
            <person name="Veneault-Fourrey C."/>
            <person name="LaButti K."/>
            <person name="Lindquist E.A."/>
            <person name="Lipzen A."/>
            <person name="Lundell T."/>
            <person name="Morin E."/>
            <person name="Murat C."/>
            <person name="Riley R."/>
            <person name="Ohm R."/>
            <person name="Sun H."/>
            <person name="Tunlid A."/>
            <person name="Henrissat B."/>
            <person name="Grigoriev I.V."/>
            <person name="Hibbett D.S."/>
            <person name="Martin F."/>
        </authorList>
    </citation>
    <scope>NUCLEOTIDE SEQUENCE [LARGE SCALE GENOMIC DNA]</scope>
    <source>
        <strain evidence="5">LaAM-08-1</strain>
    </source>
</reference>
<dbReference type="STRING" id="1095629.A0A0C9WR02"/>
<accession>A0A0C9WR02</accession>
<protein>
    <recommendedName>
        <fullName evidence="6">Nitronate monooxygenase</fullName>
    </recommendedName>
</protein>
<evidence type="ECO:0000313" key="4">
    <source>
        <dbReference type="EMBL" id="KIJ93720.1"/>
    </source>
</evidence>
<evidence type="ECO:0000313" key="5">
    <source>
        <dbReference type="Proteomes" id="UP000054477"/>
    </source>
</evidence>
<evidence type="ECO:0000256" key="3">
    <source>
        <dbReference type="ARBA" id="ARBA00023002"/>
    </source>
</evidence>
<dbReference type="InterPro" id="IPR004136">
    <property type="entry name" value="NMO"/>
</dbReference>
<dbReference type="GO" id="GO:0018580">
    <property type="term" value="F:nitronate monooxygenase activity"/>
    <property type="evidence" value="ECO:0007669"/>
    <property type="project" value="InterPro"/>
</dbReference>
<dbReference type="PANTHER" id="PTHR32332:SF31">
    <property type="entry name" value="2-NITROPROPANE DIOXYGENASE FAMILY, PUTATIVE (AFU_ORTHOLOGUE AFUA_2G09850)-RELATED"/>
    <property type="match status" value="1"/>
</dbReference>
<dbReference type="HOGENOM" id="CLU_038732_9_1_1"/>
<name>A0A0C9WR02_9AGAR</name>
<evidence type="ECO:0008006" key="6">
    <source>
        <dbReference type="Google" id="ProtNLM"/>
    </source>
</evidence>
<reference evidence="4 5" key="1">
    <citation type="submission" date="2014-04" db="EMBL/GenBank/DDBJ databases">
        <authorList>
            <consortium name="DOE Joint Genome Institute"/>
            <person name="Kuo A."/>
            <person name="Kohler A."/>
            <person name="Nagy L.G."/>
            <person name="Floudas D."/>
            <person name="Copeland A."/>
            <person name="Barry K.W."/>
            <person name="Cichocki N."/>
            <person name="Veneault-Fourrey C."/>
            <person name="LaButti K."/>
            <person name="Lindquist E.A."/>
            <person name="Lipzen A."/>
            <person name="Lundell T."/>
            <person name="Morin E."/>
            <person name="Murat C."/>
            <person name="Sun H."/>
            <person name="Tunlid A."/>
            <person name="Henrissat B."/>
            <person name="Grigoriev I.V."/>
            <person name="Hibbett D.S."/>
            <person name="Martin F."/>
            <person name="Nordberg H.P."/>
            <person name="Cantor M.N."/>
            <person name="Hua S.X."/>
        </authorList>
    </citation>
    <scope>NUCLEOTIDE SEQUENCE [LARGE SCALE GENOMIC DNA]</scope>
    <source>
        <strain evidence="4 5">LaAM-08-1</strain>
    </source>
</reference>
<dbReference type="AlphaFoldDB" id="A0A0C9WR02"/>
<keyword evidence="1" id="KW-0285">Flavoprotein</keyword>
<dbReference type="Proteomes" id="UP000054477">
    <property type="component" value="Unassembled WGS sequence"/>
</dbReference>
<dbReference type="PANTHER" id="PTHR32332">
    <property type="entry name" value="2-NITROPROPANE DIOXYGENASE"/>
    <property type="match status" value="1"/>
</dbReference>
<keyword evidence="2" id="KW-0288">FMN</keyword>
<gene>
    <name evidence="4" type="ORF">K443DRAFT_684248</name>
</gene>